<organism evidence="2 3">
    <name type="scientific">Daphnia magna</name>
    <dbReference type="NCBI Taxonomy" id="35525"/>
    <lineage>
        <taxon>Eukaryota</taxon>
        <taxon>Metazoa</taxon>
        <taxon>Ecdysozoa</taxon>
        <taxon>Arthropoda</taxon>
        <taxon>Crustacea</taxon>
        <taxon>Branchiopoda</taxon>
        <taxon>Diplostraca</taxon>
        <taxon>Cladocera</taxon>
        <taxon>Anomopoda</taxon>
        <taxon>Daphniidae</taxon>
        <taxon>Daphnia</taxon>
    </lineage>
</organism>
<feature type="chain" id="PRO_5007833130" evidence="1">
    <location>
        <begin position="20"/>
        <end position="72"/>
    </location>
</feature>
<reference evidence="2 3" key="1">
    <citation type="submission" date="2016-03" db="EMBL/GenBank/DDBJ databases">
        <title>EvidentialGene: Evidence-directed Construction of Genes on Genomes.</title>
        <authorList>
            <person name="Gilbert D.G."/>
            <person name="Choi J.-H."/>
            <person name="Mockaitis K."/>
            <person name="Colbourne J."/>
            <person name="Pfrender M."/>
        </authorList>
    </citation>
    <scope>NUCLEOTIDE SEQUENCE [LARGE SCALE GENOMIC DNA]</scope>
    <source>
        <strain evidence="2 3">Xinb3</strain>
        <tissue evidence="2">Complete organism</tissue>
    </source>
</reference>
<feature type="signal peptide" evidence="1">
    <location>
        <begin position="1"/>
        <end position="19"/>
    </location>
</feature>
<sequence>MPPHRFRILLLCPTYSCLSELQHILPIFQCKKKNRKGGGVNVSIGSHISDVPTTVSISTGSAYGEIKKRGEM</sequence>
<comment type="caution">
    <text evidence="2">The sequence shown here is derived from an EMBL/GenBank/DDBJ whole genome shotgun (WGS) entry which is preliminary data.</text>
</comment>
<gene>
    <name evidence="2" type="ORF">APZ42_027402</name>
</gene>
<name>A0A162D9C8_9CRUS</name>
<evidence type="ECO:0000313" key="2">
    <source>
        <dbReference type="EMBL" id="KZS08694.1"/>
    </source>
</evidence>
<accession>A0A162D9C8</accession>
<protein>
    <submittedName>
        <fullName evidence="2">Uncharacterized protein</fullName>
    </submittedName>
</protein>
<proteinExistence type="predicted"/>
<dbReference type="Proteomes" id="UP000076858">
    <property type="component" value="Unassembled WGS sequence"/>
</dbReference>
<dbReference type="EMBL" id="LRGB01002190">
    <property type="protein sequence ID" value="KZS08694.1"/>
    <property type="molecule type" value="Genomic_DNA"/>
</dbReference>
<evidence type="ECO:0000256" key="1">
    <source>
        <dbReference type="SAM" id="SignalP"/>
    </source>
</evidence>
<keyword evidence="1" id="KW-0732">Signal</keyword>
<evidence type="ECO:0000313" key="3">
    <source>
        <dbReference type="Proteomes" id="UP000076858"/>
    </source>
</evidence>
<keyword evidence="3" id="KW-1185">Reference proteome</keyword>
<dbReference type="AlphaFoldDB" id="A0A162D9C8"/>